<feature type="compositionally biased region" description="Basic and acidic residues" evidence="1">
    <location>
        <begin position="23"/>
        <end position="33"/>
    </location>
</feature>
<keyword evidence="3" id="KW-1185">Reference proteome</keyword>
<reference evidence="2 3" key="1">
    <citation type="submission" date="2016-10" db="EMBL/GenBank/DDBJ databases">
        <authorList>
            <person name="de Groot N.N."/>
        </authorList>
    </citation>
    <scope>NUCLEOTIDE SEQUENCE [LARGE SCALE GENOMIC DNA]</scope>
    <source>
        <strain evidence="2 3">CGMCC 4.3519</strain>
    </source>
</reference>
<dbReference type="AlphaFoldDB" id="A0A1H9JBS4"/>
<evidence type="ECO:0000313" key="2">
    <source>
        <dbReference type="EMBL" id="SEQ84461.1"/>
    </source>
</evidence>
<gene>
    <name evidence="2" type="ORF">SAMN05216481_11725</name>
</gene>
<dbReference type="EMBL" id="FOET01000017">
    <property type="protein sequence ID" value="SEQ84461.1"/>
    <property type="molecule type" value="Genomic_DNA"/>
</dbReference>
<dbReference type="STRING" id="403935.SAMN05216481_11725"/>
<name>A0A1H9JBS4_9ACTN</name>
<protein>
    <submittedName>
        <fullName evidence="2">Uncharacterized protein</fullName>
    </submittedName>
</protein>
<proteinExistence type="predicted"/>
<dbReference type="Proteomes" id="UP000199055">
    <property type="component" value="Unassembled WGS sequence"/>
</dbReference>
<evidence type="ECO:0000256" key="1">
    <source>
        <dbReference type="SAM" id="MobiDB-lite"/>
    </source>
</evidence>
<sequence length="213" mass="23951">MLFKRFRKKPAARMPAPPAPEPEEQRRVVRQDGPDSDGMVTLSGQGWAGDLWREVPVRVPWRVDVNEFLSRRPLPYLWPDDAEYRAHVDADEHPEQLLRTSWIDAFLHHPDDSVVIQCLRDAFTGDNIANLTSVADILGYACAPEVKQEAAKAVWRADDAGVHWVFNVLLSRGLIPSDYDALSVHEAIRHLRATCPPERAGTLQSELGGSDQD</sequence>
<evidence type="ECO:0000313" key="3">
    <source>
        <dbReference type="Proteomes" id="UP000199055"/>
    </source>
</evidence>
<feature type="compositionally biased region" description="Basic residues" evidence="1">
    <location>
        <begin position="1"/>
        <end position="11"/>
    </location>
</feature>
<organism evidence="2 3">
    <name type="scientific">Streptomyces radiopugnans</name>
    <dbReference type="NCBI Taxonomy" id="403935"/>
    <lineage>
        <taxon>Bacteria</taxon>
        <taxon>Bacillati</taxon>
        <taxon>Actinomycetota</taxon>
        <taxon>Actinomycetes</taxon>
        <taxon>Kitasatosporales</taxon>
        <taxon>Streptomycetaceae</taxon>
        <taxon>Streptomyces</taxon>
    </lineage>
</organism>
<accession>A0A1H9JBS4</accession>
<feature type="region of interest" description="Disordered" evidence="1">
    <location>
        <begin position="1"/>
        <end position="41"/>
    </location>
</feature>